<dbReference type="RefSeq" id="WP_131980385.1">
    <property type="nucleotide sequence ID" value="NZ_SMKL01000010.1"/>
</dbReference>
<keyword evidence="1" id="KW-0224">Dipeptidase</keyword>
<keyword evidence="1" id="KW-0378">Hydrolase</keyword>
<reference evidence="3 4" key="1">
    <citation type="submission" date="2019-02" db="EMBL/GenBank/DDBJ databases">
        <title>Draft genome sequences of novel Actinobacteria.</title>
        <authorList>
            <person name="Sahin N."/>
            <person name="Ay H."/>
            <person name="Saygin H."/>
        </authorList>
    </citation>
    <scope>NUCLEOTIDE SEQUENCE [LARGE SCALE GENOMIC DNA]</scope>
    <source>
        <strain evidence="3 4">KC603</strain>
    </source>
</reference>
<dbReference type="PANTHER" id="PTHR12994">
    <property type="entry name" value="SECERNIN"/>
    <property type="match status" value="1"/>
</dbReference>
<proteinExistence type="inferred from homology"/>
<comment type="catalytic activity">
    <reaction evidence="1">
        <text>an L-aminoacyl-L-amino acid + H2O = 2 an L-alpha-amino acid</text>
        <dbReference type="Rhea" id="RHEA:48940"/>
        <dbReference type="ChEBI" id="CHEBI:15377"/>
        <dbReference type="ChEBI" id="CHEBI:59869"/>
        <dbReference type="ChEBI" id="CHEBI:77460"/>
    </reaction>
</comment>
<dbReference type="AlphaFoldDB" id="A0A4R4RUA8"/>
<evidence type="ECO:0000256" key="2">
    <source>
        <dbReference type="SAM" id="MobiDB-lite"/>
    </source>
</evidence>
<gene>
    <name evidence="3" type="ORF">E1212_06120</name>
</gene>
<name>A0A4R4RUA8_9ACTN</name>
<dbReference type="EMBL" id="SMKL01000010">
    <property type="protein sequence ID" value="TDC53244.1"/>
    <property type="molecule type" value="Genomic_DNA"/>
</dbReference>
<feature type="compositionally biased region" description="Low complexity" evidence="2">
    <location>
        <begin position="430"/>
        <end position="448"/>
    </location>
</feature>
<keyword evidence="1" id="KW-0645">Protease</keyword>
<dbReference type="GO" id="GO:0016805">
    <property type="term" value="F:dipeptidase activity"/>
    <property type="evidence" value="ECO:0007669"/>
    <property type="project" value="UniProtKB-KW"/>
</dbReference>
<protein>
    <recommendedName>
        <fullName evidence="1">Dipeptidase</fullName>
        <ecNumber evidence="1">3.4.-.-</ecNumber>
    </recommendedName>
</protein>
<organism evidence="3 4">
    <name type="scientific">Jiangella ureilytica</name>
    <dbReference type="NCBI Taxonomy" id="2530374"/>
    <lineage>
        <taxon>Bacteria</taxon>
        <taxon>Bacillati</taxon>
        <taxon>Actinomycetota</taxon>
        <taxon>Actinomycetes</taxon>
        <taxon>Jiangellales</taxon>
        <taxon>Jiangellaceae</taxon>
        <taxon>Jiangella</taxon>
    </lineage>
</organism>
<dbReference type="GO" id="GO:0070004">
    <property type="term" value="F:cysteine-type exopeptidase activity"/>
    <property type="evidence" value="ECO:0007669"/>
    <property type="project" value="InterPro"/>
</dbReference>
<dbReference type="PANTHER" id="PTHR12994:SF17">
    <property type="entry name" value="LD30995P"/>
    <property type="match status" value="1"/>
</dbReference>
<evidence type="ECO:0000313" key="4">
    <source>
        <dbReference type="Proteomes" id="UP000295621"/>
    </source>
</evidence>
<dbReference type="Proteomes" id="UP000295621">
    <property type="component" value="Unassembled WGS sequence"/>
</dbReference>
<dbReference type="EC" id="3.4.-.-" evidence="1"/>
<feature type="region of interest" description="Disordered" evidence="2">
    <location>
        <begin position="425"/>
        <end position="448"/>
    </location>
</feature>
<accession>A0A4R4RUA8</accession>
<dbReference type="InterPro" id="IPR005322">
    <property type="entry name" value="Peptidase_C69"/>
</dbReference>
<evidence type="ECO:0000313" key="3">
    <source>
        <dbReference type="EMBL" id="TDC53244.1"/>
    </source>
</evidence>
<dbReference type="Pfam" id="PF03577">
    <property type="entry name" value="Peptidase_C69"/>
    <property type="match status" value="1"/>
</dbReference>
<dbReference type="Gene3D" id="3.60.60.10">
    <property type="entry name" value="Penicillin V Acylase, Chain A"/>
    <property type="match status" value="1"/>
</dbReference>
<comment type="similarity">
    <text evidence="1">Belongs to the peptidase C69 family.</text>
</comment>
<sequence>MADHSRYLSSCDTMVAFTGPPGDRRAIFAKNSDRPGLECQPLTHVPAAVHEPGSTVRCQYLTIPQAPRTLAVLGSRPWWLWGFEHGVNEAGVAIGNEAIYTHDPVPETGLLGMDLVRLGLERGATAAEAKRVITELLERHGQGGSAAYGTDRRYHNSFIVADATEAWVIETSRRHWVARRTTRGAVIANLVTIEDDWDECSDGLEEHAREMGYWTAPAATKLDFRAAYEDRESRPWTEPRYGVGCRLLAGNDEFSVPDLMRYLRDHFASGTVNAPPPDGTPLQRTVCLHPGIAQGSTAASMVVELAADALPPVAWTSMATPCTGIFLPITVGQPLPPVLETGDEHPSHDSAWWAMRELQYVTDRGPVLLTPMAQAAWAPIQRRLPAGGRLGPDELTLLMAEVMERRDRLILELTVAQLQHEHTITANGDGASPASPPAAGIAGLLESS</sequence>
<evidence type="ECO:0000256" key="1">
    <source>
        <dbReference type="RuleBase" id="RU364089"/>
    </source>
</evidence>
<comment type="caution">
    <text evidence="3">The sequence shown here is derived from an EMBL/GenBank/DDBJ whole genome shotgun (WGS) entry which is preliminary data.</text>
</comment>
<dbReference type="OrthoDB" id="5147328at2"/>
<dbReference type="GO" id="GO:0006508">
    <property type="term" value="P:proteolysis"/>
    <property type="evidence" value="ECO:0007669"/>
    <property type="project" value="UniProtKB-KW"/>
</dbReference>
<keyword evidence="4" id="KW-1185">Reference proteome</keyword>